<reference evidence="3" key="1">
    <citation type="journal article" date="2019" name="Int. J. Syst. Evol. Microbiol.">
        <title>The Global Catalogue of Microorganisms (GCM) 10K type strain sequencing project: providing services to taxonomists for standard genome sequencing and annotation.</title>
        <authorList>
            <consortium name="The Broad Institute Genomics Platform"/>
            <consortium name="The Broad Institute Genome Sequencing Center for Infectious Disease"/>
            <person name="Wu L."/>
            <person name="Ma J."/>
        </authorList>
    </citation>
    <scope>NUCLEOTIDE SEQUENCE [LARGE SCALE GENOMIC DNA]</scope>
    <source>
        <strain evidence="3">CCUG 54523</strain>
    </source>
</reference>
<dbReference type="SUPFAM" id="SSF55136">
    <property type="entry name" value="Probable bacterial effector-binding domain"/>
    <property type="match status" value="1"/>
</dbReference>
<evidence type="ECO:0000313" key="2">
    <source>
        <dbReference type="EMBL" id="MFD0790820.1"/>
    </source>
</evidence>
<proteinExistence type="predicted"/>
<comment type="caution">
    <text evidence="2">The sequence shown here is derived from an EMBL/GenBank/DDBJ whole genome shotgun (WGS) entry which is preliminary data.</text>
</comment>
<dbReference type="Gene3D" id="3.20.80.10">
    <property type="entry name" value="Regulatory factor, effector binding domain"/>
    <property type="match status" value="1"/>
</dbReference>
<evidence type="ECO:0000259" key="1">
    <source>
        <dbReference type="Pfam" id="PF06445"/>
    </source>
</evidence>
<gene>
    <name evidence="2" type="ORF">ACFQ0P_10435</name>
</gene>
<accession>A0ABW3AJ65</accession>
<dbReference type="Proteomes" id="UP001597055">
    <property type="component" value="Unassembled WGS sequence"/>
</dbReference>
<feature type="domain" description="GyrI-like small molecule binding" evidence="1">
    <location>
        <begin position="19"/>
        <end position="197"/>
    </location>
</feature>
<evidence type="ECO:0000313" key="3">
    <source>
        <dbReference type="Proteomes" id="UP001597055"/>
    </source>
</evidence>
<name>A0ABW3AJ65_9MICO</name>
<dbReference type="RefSeq" id="WP_204978642.1">
    <property type="nucleotide sequence ID" value="NZ_JBHTII010000001.1"/>
</dbReference>
<organism evidence="2 3">
    <name type="scientific">Microbacterium insulae</name>
    <dbReference type="NCBI Taxonomy" id="483014"/>
    <lineage>
        <taxon>Bacteria</taxon>
        <taxon>Bacillati</taxon>
        <taxon>Actinomycetota</taxon>
        <taxon>Actinomycetes</taxon>
        <taxon>Micrococcales</taxon>
        <taxon>Microbacteriaceae</taxon>
        <taxon>Microbacterium</taxon>
    </lineage>
</organism>
<dbReference type="Pfam" id="PF06445">
    <property type="entry name" value="GyrI-like"/>
    <property type="match status" value="1"/>
</dbReference>
<dbReference type="EMBL" id="JBHTII010000001">
    <property type="protein sequence ID" value="MFD0790820.1"/>
    <property type="molecule type" value="Genomic_DNA"/>
</dbReference>
<protein>
    <submittedName>
        <fullName evidence="2">GyrI-like domain-containing protein</fullName>
    </submittedName>
</protein>
<dbReference type="InterPro" id="IPR011256">
    <property type="entry name" value="Reg_factor_effector_dom_sf"/>
</dbReference>
<sequence length="205" mass="23153">MKIDLKKELAAYRAPRGRFEVVDVPAQQYLMIDGHGDPNTVSEYRDAVSALYGAAFALKFHSKRVLDRDYVVMPLEGLWWSDDLSAFTSAREKSQWDWTMLILVPDWTLPDHLESARRAVAEKGAAPALGLLRLETLTEGRCVQTLHVGPYDAEGPVLERMHHEFLPGAGLRPRGKHHEVYLGDARRTAPERLRTILRQPVETSG</sequence>
<dbReference type="InterPro" id="IPR029442">
    <property type="entry name" value="GyrI-like"/>
</dbReference>
<keyword evidence="3" id="KW-1185">Reference proteome</keyword>